<organism evidence="1 2">
    <name type="scientific">Methanosarcina acetivorans (strain ATCC 35395 / DSM 2834 / JCM 12185 / C2A)</name>
    <dbReference type="NCBI Taxonomy" id="188937"/>
    <lineage>
        <taxon>Archaea</taxon>
        <taxon>Methanobacteriati</taxon>
        <taxon>Methanobacteriota</taxon>
        <taxon>Stenosarchaea group</taxon>
        <taxon>Methanomicrobia</taxon>
        <taxon>Methanosarcinales</taxon>
        <taxon>Methanosarcinaceae</taxon>
        <taxon>Methanosarcina</taxon>
    </lineage>
</organism>
<evidence type="ECO:0000313" key="2">
    <source>
        <dbReference type="Proteomes" id="UP000002487"/>
    </source>
</evidence>
<evidence type="ECO:0008006" key="3">
    <source>
        <dbReference type="Google" id="ProtNLM"/>
    </source>
</evidence>
<dbReference type="InParanoid" id="Q8TT48"/>
<gene>
    <name evidence="1" type="ordered locus">MA_0591</name>
</gene>
<accession>Q8TT48</accession>
<name>Q8TT48_METAC</name>
<dbReference type="EMBL" id="AE010299">
    <property type="protein sequence ID" value="AAM04035.1"/>
    <property type="molecule type" value="Genomic_DNA"/>
</dbReference>
<reference evidence="1 2" key="1">
    <citation type="journal article" date="2002" name="Genome Res.">
        <title>The genome of Methanosarcina acetivorans reveals extensive metabolic and physiological diversity.</title>
        <authorList>
            <person name="Galagan J.E."/>
            <person name="Nusbaum C."/>
            <person name="Roy A."/>
            <person name="Endrizzi M.G."/>
            <person name="Macdonald P."/>
            <person name="FitzHugh W."/>
            <person name="Calvo S."/>
            <person name="Engels R."/>
            <person name="Smirnov S."/>
            <person name="Atnoor D."/>
            <person name="Brown A."/>
            <person name="Allen N."/>
            <person name="Naylor J."/>
            <person name="Stange-Thomann N."/>
            <person name="DeArellano K."/>
            <person name="Johnson R."/>
            <person name="Linton L."/>
            <person name="McEwan P."/>
            <person name="McKernan K."/>
            <person name="Talamas J."/>
            <person name="Tirrell A."/>
            <person name="Ye W."/>
            <person name="Zimmer A."/>
            <person name="Barber R.D."/>
            <person name="Cann I."/>
            <person name="Graham D.E."/>
            <person name="Grahame D.A."/>
            <person name="Guss A."/>
            <person name="Hedderich R."/>
            <person name="Ingram-Smith C."/>
            <person name="Kuettner C.H."/>
            <person name="Krzycki J.A."/>
            <person name="Leigh J.A."/>
            <person name="Li W."/>
            <person name="Liu J."/>
            <person name="Mukhopadhyay B."/>
            <person name="Reeve J.N."/>
            <person name="Smith K."/>
            <person name="Springer T.A."/>
            <person name="Umayam L.A."/>
            <person name="White O."/>
            <person name="White R.H."/>
            <person name="de Macario E.C."/>
            <person name="Ferry J.G."/>
            <person name="Jarrell K.F."/>
            <person name="Jing H."/>
            <person name="Macario A.J.L."/>
            <person name="Paulsen I."/>
            <person name="Pritchett M."/>
            <person name="Sowers K.R."/>
            <person name="Swanson R.V."/>
            <person name="Zinder S.H."/>
            <person name="Lander E."/>
            <person name="Metcalf W.W."/>
            <person name="Birren B."/>
        </authorList>
    </citation>
    <scope>NUCLEOTIDE SEQUENCE [LARGE SCALE GENOMIC DNA]</scope>
    <source>
        <strain evidence="2">ATCC 35395 / DSM 2834 / JCM 12185 / C2A</strain>
    </source>
</reference>
<keyword evidence="2" id="KW-1185">Reference proteome</keyword>
<evidence type="ECO:0000313" key="1">
    <source>
        <dbReference type="EMBL" id="AAM04035.1"/>
    </source>
</evidence>
<sequence length="316" mass="35062">MTLLSGQLSCYKGSGRTKKIPASKEELTLLKREVAKRVFAKEFEACRELEKSARQASELADSKSPNLLISPLGLILNRVFVVGVLTELDSIGTQNEMWKARIVDPTGAFTVYAGQYQPDASIFFSMVRVPIFIALTGKARIYEPEPGSVFISIRAEEANVVDEEIRNRWVVDTAEQSVDRLEAFSEALEVGYRGEALREYLLERGVSEEFAEGISIALERERFPREFARQLRASIREGLKALDFEAEGTAEAADQKEFVLELLREMGGNKGVDYAAFVDSAVAKGVPEEVVEEVVRSLLAGGQCYEPRIGIIRLVG</sequence>
<dbReference type="HOGENOM" id="CLU_080075_0_0_2"/>
<dbReference type="Gene3D" id="1.10.10.10">
    <property type="entry name" value="Winged helix-like DNA-binding domain superfamily/Winged helix DNA-binding domain"/>
    <property type="match status" value="1"/>
</dbReference>
<dbReference type="KEGG" id="mac:MA_0591"/>
<dbReference type="InterPro" id="IPR036388">
    <property type="entry name" value="WH-like_DNA-bd_sf"/>
</dbReference>
<protein>
    <recommendedName>
        <fullName evidence="3">Glycerol dehydrogenase</fullName>
    </recommendedName>
</protein>
<dbReference type="Proteomes" id="UP000002487">
    <property type="component" value="Chromosome"/>
</dbReference>
<dbReference type="AlphaFoldDB" id="Q8TT48"/>
<proteinExistence type="predicted"/>
<dbReference type="EnsemblBacteria" id="AAM04035">
    <property type="protein sequence ID" value="AAM04035"/>
    <property type="gene ID" value="MA_0591"/>
</dbReference>
<dbReference type="PhylomeDB" id="Q8TT48"/>
<dbReference type="STRING" id="188937.MA_0591"/>